<evidence type="ECO:0000313" key="4">
    <source>
        <dbReference type="Proteomes" id="UP000254330"/>
    </source>
</evidence>
<dbReference type="CDD" id="cd07762">
    <property type="entry name" value="CYTH-like_Pase_1"/>
    <property type="match status" value="1"/>
</dbReference>
<dbReference type="SUPFAM" id="SSF55154">
    <property type="entry name" value="CYTH-like phosphatases"/>
    <property type="match status" value="1"/>
</dbReference>
<dbReference type="EMBL" id="SNZG01000048">
    <property type="protein sequence ID" value="TDR33810.1"/>
    <property type="molecule type" value="Genomic_DNA"/>
</dbReference>
<dbReference type="InterPro" id="IPR009195">
    <property type="entry name" value="Uncharacterised_YjbK"/>
</dbReference>
<proteinExistence type="predicted"/>
<dbReference type="InterPro" id="IPR033469">
    <property type="entry name" value="CYTH-like_dom_sf"/>
</dbReference>
<evidence type="ECO:0000313" key="3">
    <source>
        <dbReference type="EMBL" id="TDR33810.1"/>
    </source>
</evidence>
<dbReference type="AlphaFoldDB" id="A0A8B4Q8S8"/>
<dbReference type="Gene3D" id="2.40.320.10">
    <property type="entry name" value="Hypothetical Protein Pfu-838710-001"/>
    <property type="match status" value="1"/>
</dbReference>
<feature type="domain" description="CYTH" evidence="1">
    <location>
        <begin position="4"/>
        <end position="194"/>
    </location>
</feature>
<evidence type="ECO:0000313" key="2">
    <source>
        <dbReference type="EMBL" id="STX08870.1"/>
    </source>
</evidence>
<gene>
    <name evidence="2" type="primary">yjbK</name>
    <name evidence="3" type="ORF">DFR61_14814</name>
    <name evidence="2" type="ORF">NCTC10597_00538</name>
</gene>
<reference evidence="2 4" key="1">
    <citation type="submission" date="2018-06" db="EMBL/GenBank/DDBJ databases">
        <authorList>
            <consortium name="Pathogen Informatics"/>
            <person name="Doyle S."/>
        </authorList>
    </citation>
    <scope>NUCLEOTIDE SEQUENCE [LARGE SCALE GENOMIC DNA]</scope>
    <source>
        <strain evidence="2 4">NCTC10597</strain>
    </source>
</reference>
<dbReference type="OrthoDB" id="384378at2"/>
<evidence type="ECO:0000313" key="5">
    <source>
        <dbReference type="Proteomes" id="UP000294641"/>
    </source>
</evidence>
<name>A0A8B4Q8S8_9BACL</name>
<comment type="caution">
    <text evidence="2">The sequence shown here is derived from an EMBL/GenBank/DDBJ whole genome shotgun (WGS) entry which is preliminary data.</text>
</comment>
<dbReference type="InterPro" id="IPR023577">
    <property type="entry name" value="CYTH_domain"/>
</dbReference>
<dbReference type="Proteomes" id="UP000254330">
    <property type="component" value="Unassembled WGS sequence"/>
</dbReference>
<sequence length="196" mass="22848">MSQEIEIEFKNMLTKEEFETLIEHFQIEESQFHIQHNHYFDTVDQQLRQLKSGLRIRQLENYNELTLKEPAKGIALTETTDRLSDEQVQSILIEGTPIPALEVEGRLHALEVSLNELQRIGTLSTTRAEINYNGGLLVFDHSLYADQEDYELEYEVVDEEEGKKIFFALLNELAIPVRPAQKKLARFMKALKRLEE</sequence>
<keyword evidence="5" id="KW-1185">Reference proteome</keyword>
<dbReference type="EMBL" id="UGNP01000001">
    <property type="protein sequence ID" value="STX08870.1"/>
    <property type="molecule type" value="Genomic_DNA"/>
</dbReference>
<reference evidence="3 5" key="2">
    <citation type="submission" date="2019-03" db="EMBL/GenBank/DDBJ databases">
        <title>Genomic Encyclopedia of Type Strains, Phase IV (KMG-IV): sequencing the most valuable type-strain genomes for metagenomic binning, comparative biology and taxonomic classification.</title>
        <authorList>
            <person name="Goeker M."/>
        </authorList>
    </citation>
    <scope>NUCLEOTIDE SEQUENCE [LARGE SCALE GENOMIC DNA]</scope>
    <source>
        <strain evidence="3 5">DSM 20580</strain>
    </source>
</reference>
<dbReference type="Pfam" id="PF01928">
    <property type="entry name" value="CYTH"/>
    <property type="match status" value="1"/>
</dbReference>
<dbReference type="PIRSF" id="PIRSF012526">
    <property type="entry name" value="CYTH_UCP012526"/>
    <property type="match status" value="1"/>
</dbReference>
<organism evidence="2 4">
    <name type="scientific">Kurthia zopfii</name>
    <dbReference type="NCBI Taxonomy" id="1650"/>
    <lineage>
        <taxon>Bacteria</taxon>
        <taxon>Bacillati</taxon>
        <taxon>Bacillota</taxon>
        <taxon>Bacilli</taxon>
        <taxon>Bacillales</taxon>
        <taxon>Caryophanaceae</taxon>
        <taxon>Kurthia</taxon>
    </lineage>
</organism>
<protein>
    <submittedName>
        <fullName evidence="2">Uncharacterized conserved protein</fullName>
    </submittedName>
    <submittedName>
        <fullName evidence="3">Uncharacterized protein YjbK</fullName>
    </submittedName>
</protein>
<dbReference type="RefSeq" id="WP_109350383.1">
    <property type="nucleotide sequence ID" value="NZ_BJUE01000056.1"/>
</dbReference>
<dbReference type="SMART" id="SM01118">
    <property type="entry name" value="CYTH"/>
    <property type="match status" value="1"/>
</dbReference>
<dbReference type="Proteomes" id="UP000294641">
    <property type="component" value="Unassembled WGS sequence"/>
</dbReference>
<accession>A0A8B4Q8S8</accession>
<dbReference type="PROSITE" id="PS51707">
    <property type="entry name" value="CYTH"/>
    <property type="match status" value="1"/>
</dbReference>
<evidence type="ECO:0000259" key="1">
    <source>
        <dbReference type="PROSITE" id="PS51707"/>
    </source>
</evidence>